<dbReference type="RefSeq" id="WP_013645586.1">
    <property type="nucleotide sequence ID" value="NC_015216.1"/>
</dbReference>
<dbReference type="OrthoDB" id="67706at2157"/>
<protein>
    <submittedName>
        <fullName evidence="1">Uncharacterized protein</fullName>
    </submittedName>
</protein>
<reference evidence="1 2" key="2">
    <citation type="journal article" date="2014" name="Int. J. Syst. Evol. Microbiol.">
        <title>Methanobacterium paludis sp. nov. and a novel strain of Methanobacterium lacus isolated from northern peatlands.</title>
        <authorList>
            <person name="Cadillo-Quiroz H."/>
            <person name="Brauer S.L."/>
            <person name="Goodson N."/>
            <person name="Yavitt J.B."/>
            <person name="Zinder S.H."/>
        </authorList>
    </citation>
    <scope>NUCLEOTIDE SEQUENCE [LARGE SCALE GENOMIC DNA]</scope>
    <source>
        <strain evidence="1 2">AL-21</strain>
    </source>
</reference>
<dbReference type="Proteomes" id="UP000007490">
    <property type="component" value="Chromosome"/>
</dbReference>
<gene>
    <name evidence="1" type="ordered locus">Metbo_2016</name>
</gene>
<keyword evidence="2" id="KW-1185">Reference proteome</keyword>
<dbReference type="KEGG" id="mel:Metbo_2016"/>
<accession>F0TBG6</accession>
<organism evidence="1 2">
    <name type="scientific">Methanobacterium lacus (strain AL-21)</name>
    <dbReference type="NCBI Taxonomy" id="877455"/>
    <lineage>
        <taxon>Archaea</taxon>
        <taxon>Methanobacteriati</taxon>
        <taxon>Methanobacteriota</taxon>
        <taxon>Methanomada group</taxon>
        <taxon>Methanobacteria</taxon>
        <taxon>Methanobacteriales</taxon>
        <taxon>Methanobacteriaceae</taxon>
        <taxon>Methanobacterium</taxon>
    </lineage>
</organism>
<evidence type="ECO:0000313" key="1">
    <source>
        <dbReference type="EMBL" id="ADZ10235.1"/>
    </source>
</evidence>
<evidence type="ECO:0000313" key="2">
    <source>
        <dbReference type="Proteomes" id="UP000007490"/>
    </source>
</evidence>
<reference evidence="2" key="1">
    <citation type="submission" date="2011-02" db="EMBL/GenBank/DDBJ databases">
        <title>Complete sequence of Methanobacterium sp. AL-21.</title>
        <authorList>
            <consortium name="US DOE Joint Genome Institute"/>
            <person name="Lucas S."/>
            <person name="Copeland A."/>
            <person name="Lapidus A."/>
            <person name="Cheng J.-F."/>
            <person name="Goodwin L."/>
            <person name="Pitluck S."/>
            <person name="Chertkov O."/>
            <person name="Detter J.C."/>
            <person name="Han C."/>
            <person name="Tapia R."/>
            <person name="Land M."/>
            <person name="Hauser L."/>
            <person name="Kyrpides N."/>
            <person name="Ivanova N."/>
            <person name="Mikhailova N."/>
            <person name="Pagani I."/>
            <person name="Cadillo-Quiroz H."/>
            <person name="Imachi H."/>
            <person name="Zinder S."/>
            <person name="Liu W."/>
            <person name="Woyke T."/>
        </authorList>
    </citation>
    <scope>NUCLEOTIDE SEQUENCE [LARGE SCALE GENOMIC DNA]</scope>
    <source>
        <strain evidence="2">AL-21</strain>
    </source>
</reference>
<sequence>MVEVQILEFGYSLEKGRHFIRFLVTGLKDKDIEKIGGIVGQIPEGSFKRFQTWNTDTGLEIYELFPAKEYPFNKEIPSPEEFKAVEKNVQGFLARFN</sequence>
<dbReference type="GeneID" id="10278476"/>
<dbReference type="EMBL" id="CP002551">
    <property type="protein sequence ID" value="ADZ10235.1"/>
    <property type="molecule type" value="Genomic_DNA"/>
</dbReference>
<proteinExistence type="predicted"/>
<dbReference type="AlphaFoldDB" id="F0TBG6"/>
<dbReference type="HOGENOM" id="CLU_2340202_0_0_2"/>
<name>F0TBG6_METLA</name>